<dbReference type="AlphaFoldDB" id="A0A396C6L7"/>
<protein>
    <submittedName>
        <fullName evidence="5">AraC family transcriptional regulator</fullName>
    </submittedName>
</protein>
<dbReference type="InterPro" id="IPR009057">
    <property type="entry name" value="Homeodomain-like_sf"/>
</dbReference>
<keyword evidence="1" id="KW-0805">Transcription regulation</keyword>
<gene>
    <name evidence="5" type="ORF">DW228_06065</name>
</gene>
<evidence type="ECO:0000259" key="4">
    <source>
        <dbReference type="PROSITE" id="PS01124"/>
    </source>
</evidence>
<dbReference type="GO" id="GO:0043565">
    <property type="term" value="F:sequence-specific DNA binding"/>
    <property type="evidence" value="ECO:0007669"/>
    <property type="project" value="InterPro"/>
</dbReference>
<dbReference type="PANTHER" id="PTHR47504:SF5">
    <property type="entry name" value="RIGHT ORIGIN-BINDING PROTEIN"/>
    <property type="match status" value="1"/>
</dbReference>
<name>A0A396C6L7_BACFG</name>
<keyword evidence="2" id="KW-0238">DNA-binding</keyword>
<evidence type="ECO:0000256" key="1">
    <source>
        <dbReference type="ARBA" id="ARBA00023015"/>
    </source>
</evidence>
<evidence type="ECO:0000256" key="3">
    <source>
        <dbReference type="ARBA" id="ARBA00023163"/>
    </source>
</evidence>
<dbReference type="PANTHER" id="PTHR47504">
    <property type="entry name" value="RIGHT ORIGIN-BINDING PROTEIN"/>
    <property type="match status" value="1"/>
</dbReference>
<reference evidence="5 6" key="1">
    <citation type="submission" date="2018-08" db="EMBL/GenBank/DDBJ databases">
        <title>A genome reference for cultivated species of the human gut microbiota.</title>
        <authorList>
            <person name="Zou Y."/>
            <person name="Xue W."/>
            <person name="Luo G."/>
        </authorList>
    </citation>
    <scope>NUCLEOTIDE SEQUENCE [LARGE SCALE GENOMIC DNA]</scope>
    <source>
        <strain evidence="5 6">AM18-6</strain>
    </source>
</reference>
<accession>A0A396C6L7</accession>
<organism evidence="5 6">
    <name type="scientific">Bacteroides fragilis</name>
    <dbReference type="NCBI Taxonomy" id="817"/>
    <lineage>
        <taxon>Bacteria</taxon>
        <taxon>Pseudomonadati</taxon>
        <taxon>Bacteroidota</taxon>
        <taxon>Bacteroidia</taxon>
        <taxon>Bacteroidales</taxon>
        <taxon>Bacteroidaceae</taxon>
        <taxon>Bacteroides</taxon>
    </lineage>
</organism>
<evidence type="ECO:0000313" key="5">
    <source>
        <dbReference type="EMBL" id="RHH14362.1"/>
    </source>
</evidence>
<dbReference type="InterPro" id="IPR050959">
    <property type="entry name" value="MarA-like"/>
</dbReference>
<keyword evidence="3" id="KW-0804">Transcription</keyword>
<proteinExistence type="predicted"/>
<dbReference type="EMBL" id="QRJE01000008">
    <property type="protein sequence ID" value="RHH14362.1"/>
    <property type="molecule type" value="Genomic_DNA"/>
</dbReference>
<dbReference type="Proteomes" id="UP000266644">
    <property type="component" value="Unassembled WGS sequence"/>
</dbReference>
<evidence type="ECO:0000313" key="6">
    <source>
        <dbReference type="Proteomes" id="UP000266644"/>
    </source>
</evidence>
<dbReference type="Gene3D" id="1.10.10.60">
    <property type="entry name" value="Homeodomain-like"/>
    <property type="match status" value="1"/>
</dbReference>
<dbReference type="Pfam" id="PF12833">
    <property type="entry name" value="HTH_18"/>
    <property type="match status" value="1"/>
</dbReference>
<dbReference type="SMART" id="SM00342">
    <property type="entry name" value="HTH_ARAC"/>
    <property type="match status" value="1"/>
</dbReference>
<feature type="domain" description="HTH araC/xylS-type" evidence="4">
    <location>
        <begin position="193"/>
        <end position="291"/>
    </location>
</feature>
<dbReference type="PROSITE" id="PS01124">
    <property type="entry name" value="HTH_ARAC_FAMILY_2"/>
    <property type="match status" value="1"/>
</dbReference>
<dbReference type="InterPro" id="IPR018060">
    <property type="entry name" value="HTH_AraC"/>
</dbReference>
<evidence type="ECO:0000256" key="2">
    <source>
        <dbReference type="ARBA" id="ARBA00023125"/>
    </source>
</evidence>
<comment type="caution">
    <text evidence="5">The sequence shown here is derived from an EMBL/GenBank/DDBJ whole genome shotgun (WGS) entry which is preliminary data.</text>
</comment>
<dbReference type="GO" id="GO:0003700">
    <property type="term" value="F:DNA-binding transcription factor activity"/>
    <property type="evidence" value="ECO:0007669"/>
    <property type="project" value="InterPro"/>
</dbReference>
<dbReference type="SUPFAM" id="SSF46689">
    <property type="entry name" value="Homeodomain-like"/>
    <property type="match status" value="1"/>
</dbReference>
<sequence length="297" mass="34821">MNKTSMKQEAILHDLLYINEHLSCKKYLSEANVGFTYVEPSESVVIEREYVSRNYLFLFVKGKATISCNEFNNRVFEANQMVMIPRSSRLRWEANRDTGILILGFEIPENPCDKLLLQSYYTQPQNFEYDFQPIPLRYPVTAFAELLIFLLKNKMNCSHLHILKQQELFLLLRGFYTKEELAILFHPMIAKDLDFKDFILQNYKNVNNINELIELSSLGKSSFFTKFKEVFGITAKQWMLKQTTLKVQYELSKPDASIKEVMATCGFDSPAMFNQFCRQHFDETPGQLIKKYQSIIQ</sequence>